<keyword evidence="2" id="KW-1185">Reference proteome</keyword>
<sequence length="404" mass="44892">MHPDSNHVAGDNDPASSSSTINTPYTADAISQPTLYCSSSSSSSTYSLVNAVQELTIVSTPASTTSTNSGSLVQTPTASAPALTSLVKETHYINLDYDPISGRKMLNTYEIIHEIGRGQHGKVKLGRDLTTGDLVAMKIMNRTGRPRLGRPLRQGSTQEEKIRREVAILKKCNHPHIVRLREVLDDASSKKIFLVFEYVELGEITWQNEDGTPAMTMDYSRSIFRDVVLGLEYLHHKGIIHRDIKPANLLMTKEGVVKISDFGVSFISGLSGEDDEFELAKTAGTPAFFAPELCYNNPDLPRPQITNKIDIWALGVTLFCLLFGRCPFTADNEFELFNVIATDPLVFPENPNVPESAKDLLLNLLEKDPEKRMSIAEIKRHPWVLDGLNPIQKEHFLSEELLAR</sequence>
<comment type="caution">
    <text evidence="1">The sequence shown here is derived from an EMBL/GenBank/DDBJ whole genome shotgun (WGS) entry which is preliminary data.</text>
</comment>
<organism evidence="1 2">
    <name type="scientific">Lipomyces orientalis</name>
    <dbReference type="NCBI Taxonomy" id="1233043"/>
    <lineage>
        <taxon>Eukaryota</taxon>
        <taxon>Fungi</taxon>
        <taxon>Dikarya</taxon>
        <taxon>Ascomycota</taxon>
        <taxon>Saccharomycotina</taxon>
        <taxon>Lipomycetes</taxon>
        <taxon>Lipomycetales</taxon>
        <taxon>Lipomycetaceae</taxon>
        <taxon>Lipomyces</taxon>
    </lineage>
</organism>
<name>A0ACC3TY00_9ASCO</name>
<accession>A0ACC3TY00</accession>
<proteinExistence type="predicted"/>
<protein>
    <submittedName>
        <fullName evidence="1">Kinase-like domain-containing protein</fullName>
    </submittedName>
</protein>
<dbReference type="EMBL" id="MU970037">
    <property type="protein sequence ID" value="KAK9325876.1"/>
    <property type="molecule type" value="Genomic_DNA"/>
</dbReference>
<evidence type="ECO:0000313" key="1">
    <source>
        <dbReference type="EMBL" id="KAK9325876.1"/>
    </source>
</evidence>
<reference evidence="2" key="1">
    <citation type="journal article" date="2024" name="Front. Bioeng. Biotechnol.">
        <title>Genome-scale model development and genomic sequencing of the oleaginous clade Lipomyces.</title>
        <authorList>
            <person name="Czajka J.J."/>
            <person name="Han Y."/>
            <person name="Kim J."/>
            <person name="Mondo S.J."/>
            <person name="Hofstad B.A."/>
            <person name="Robles A."/>
            <person name="Haridas S."/>
            <person name="Riley R."/>
            <person name="LaButti K."/>
            <person name="Pangilinan J."/>
            <person name="Andreopoulos W."/>
            <person name="Lipzen A."/>
            <person name="Yan J."/>
            <person name="Wang M."/>
            <person name="Ng V."/>
            <person name="Grigoriev I.V."/>
            <person name="Spatafora J.W."/>
            <person name="Magnuson J.K."/>
            <person name="Baker S.E."/>
            <person name="Pomraning K.R."/>
        </authorList>
    </citation>
    <scope>NUCLEOTIDE SEQUENCE [LARGE SCALE GENOMIC DNA]</scope>
    <source>
        <strain evidence="2">CBS 10300</strain>
    </source>
</reference>
<dbReference type="Proteomes" id="UP001489719">
    <property type="component" value="Unassembled WGS sequence"/>
</dbReference>
<gene>
    <name evidence="1" type="ORF">V1517DRAFT_252912</name>
</gene>
<evidence type="ECO:0000313" key="2">
    <source>
        <dbReference type="Proteomes" id="UP001489719"/>
    </source>
</evidence>